<organism evidence="3 4">
    <name type="scientific">Methanomicrobium antiquum</name>
    <dbReference type="NCBI Taxonomy" id="487686"/>
    <lineage>
        <taxon>Archaea</taxon>
        <taxon>Methanobacteriati</taxon>
        <taxon>Methanobacteriota</taxon>
        <taxon>Stenosarchaea group</taxon>
        <taxon>Methanomicrobia</taxon>
        <taxon>Methanomicrobiales</taxon>
        <taxon>Methanomicrobiaceae</taxon>
        <taxon>Methanomicrobium</taxon>
    </lineage>
</organism>
<dbReference type="Gene3D" id="3.30.450.20">
    <property type="entry name" value="PAS domain"/>
    <property type="match status" value="2"/>
</dbReference>
<dbReference type="InterPro" id="IPR000700">
    <property type="entry name" value="PAS-assoc_C"/>
</dbReference>
<dbReference type="CDD" id="cd00130">
    <property type="entry name" value="PAS"/>
    <property type="match status" value="2"/>
</dbReference>
<evidence type="ECO:0000259" key="1">
    <source>
        <dbReference type="PROSITE" id="PS50112"/>
    </source>
</evidence>
<evidence type="ECO:0000313" key="4">
    <source>
        <dbReference type="Proteomes" id="UP001218895"/>
    </source>
</evidence>
<dbReference type="InterPro" id="IPR052155">
    <property type="entry name" value="Biofilm_reg_signaling"/>
</dbReference>
<dbReference type="PROSITE" id="PS50113">
    <property type="entry name" value="PAC"/>
    <property type="match status" value="1"/>
</dbReference>
<dbReference type="InterPro" id="IPR035965">
    <property type="entry name" value="PAS-like_dom_sf"/>
</dbReference>
<dbReference type="InterPro" id="IPR001610">
    <property type="entry name" value="PAC"/>
</dbReference>
<dbReference type="Proteomes" id="UP001218895">
    <property type="component" value="Chromosome"/>
</dbReference>
<dbReference type="RefSeq" id="WP_278100472.1">
    <property type="nucleotide sequence ID" value="NZ_CP091092.1"/>
</dbReference>
<dbReference type="NCBIfam" id="TIGR00229">
    <property type="entry name" value="sensory_box"/>
    <property type="match status" value="2"/>
</dbReference>
<dbReference type="KEGG" id="manq:L1994_04395"/>
<keyword evidence="4" id="KW-1185">Reference proteome</keyword>
<gene>
    <name evidence="3" type="ORF">L1994_04395</name>
</gene>
<dbReference type="InterPro" id="IPR000014">
    <property type="entry name" value="PAS"/>
</dbReference>
<proteinExistence type="predicted"/>
<name>A0AAF0FSF0_9EURY</name>
<protein>
    <submittedName>
        <fullName evidence="3">PAS domain S-box protein</fullName>
    </submittedName>
</protein>
<dbReference type="Pfam" id="PF13426">
    <property type="entry name" value="PAS_9"/>
    <property type="match status" value="2"/>
</dbReference>
<dbReference type="SMART" id="SM00091">
    <property type="entry name" value="PAS"/>
    <property type="match status" value="2"/>
</dbReference>
<sequence length="342" mass="39178">MKKRYSLVEFNREFIMMVNTVSDAVILFDKEKRITLWNKSAELLTGYDSEEVLGKIITDIVDSFTTLDTKENLSKKVSEILSGLSEENPRIHLKGAIYKKDRTEILLSASLSSGEINEEWYAIIIARDITEQIKNAHEMQKLYDIVQSSNDAIVGVDLNQKITSWNPSAEAIYGYKESEVIGKNLAMIVPENWLNTISLEIEKVKSGKSLKQFEIERITKSGKKFTILLSFSPIYNEFNLVTGVSIIGRDISSEKEMMMTMVRYISEAAMRLKNPTELVLLNLSNIIQAIKEDSVNKEDLILNISIQMKNMEQIIHNLRELNQAIIGSYEEIPDEYVKYFEH</sequence>
<dbReference type="EMBL" id="CP091092">
    <property type="protein sequence ID" value="WFN37634.1"/>
    <property type="molecule type" value="Genomic_DNA"/>
</dbReference>
<evidence type="ECO:0000313" key="3">
    <source>
        <dbReference type="EMBL" id="WFN37634.1"/>
    </source>
</evidence>
<dbReference type="PROSITE" id="PS50112">
    <property type="entry name" value="PAS"/>
    <property type="match status" value="2"/>
</dbReference>
<feature type="domain" description="PAS" evidence="1">
    <location>
        <begin position="138"/>
        <end position="192"/>
    </location>
</feature>
<feature type="domain" description="PAS" evidence="1">
    <location>
        <begin position="10"/>
        <end position="84"/>
    </location>
</feature>
<dbReference type="SMART" id="SM00086">
    <property type="entry name" value="PAC"/>
    <property type="match status" value="2"/>
</dbReference>
<dbReference type="PANTHER" id="PTHR44757">
    <property type="entry name" value="DIGUANYLATE CYCLASE DGCP"/>
    <property type="match status" value="1"/>
</dbReference>
<reference evidence="3" key="1">
    <citation type="submission" date="2022-01" db="EMBL/GenBank/DDBJ databases">
        <title>Complete genome of Methanomicrobium antiquum DSM 21220.</title>
        <authorList>
            <person name="Chen S.-C."/>
            <person name="You Y.-T."/>
            <person name="Zhou Y.-Z."/>
            <person name="Lai M.-C."/>
        </authorList>
    </citation>
    <scope>NUCLEOTIDE SEQUENCE</scope>
    <source>
        <strain evidence="3">DSM 21220</strain>
    </source>
</reference>
<feature type="domain" description="PAC" evidence="2">
    <location>
        <begin position="211"/>
        <end position="263"/>
    </location>
</feature>
<dbReference type="PANTHER" id="PTHR44757:SF2">
    <property type="entry name" value="BIOFILM ARCHITECTURE MAINTENANCE PROTEIN MBAA"/>
    <property type="match status" value="1"/>
</dbReference>
<evidence type="ECO:0000259" key="2">
    <source>
        <dbReference type="PROSITE" id="PS50113"/>
    </source>
</evidence>
<accession>A0AAF0FSF0</accession>
<dbReference type="GeneID" id="79949611"/>
<dbReference type="SUPFAM" id="SSF55785">
    <property type="entry name" value="PYP-like sensor domain (PAS domain)"/>
    <property type="match status" value="2"/>
</dbReference>
<dbReference type="AlphaFoldDB" id="A0AAF0FSF0"/>